<dbReference type="GO" id="GO:0006412">
    <property type="term" value="P:translation"/>
    <property type="evidence" value="ECO:0007669"/>
    <property type="project" value="InterPro"/>
</dbReference>
<protein>
    <submittedName>
        <fullName evidence="6">Unannotated protein</fullName>
    </submittedName>
</protein>
<dbReference type="InterPro" id="IPR023673">
    <property type="entry name" value="Ribosomal_uL1_CS"/>
</dbReference>
<dbReference type="GO" id="GO:0003735">
    <property type="term" value="F:structural constituent of ribosome"/>
    <property type="evidence" value="ECO:0007669"/>
    <property type="project" value="InterPro"/>
</dbReference>
<dbReference type="PANTHER" id="PTHR36427:SF3">
    <property type="entry name" value="LARGE RIBOSOMAL SUBUNIT PROTEIN UL1M"/>
    <property type="match status" value="1"/>
</dbReference>
<evidence type="ECO:0000256" key="5">
    <source>
        <dbReference type="ARBA" id="ARBA00023274"/>
    </source>
</evidence>
<dbReference type="InterPro" id="IPR016095">
    <property type="entry name" value="Ribosomal_uL1_3-a/b-sand"/>
</dbReference>
<keyword evidence="5" id="KW-0687">Ribonucleoprotein</keyword>
<dbReference type="InterPro" id="IPR005878">
    <property type="entry name" value="Ribosom_uL1_bac-type"/>
</dbReference>
<comment type="similarity">
    <text evidence="1">Belongs to the universal ribosomal protein uL1 family.</text>
</comment>
<evidence type="ECO:0000313" key="6">
    <source>
        <dbReference type="EMBL" id="CAB4798825.1"/>
    </source>
</evidence>
<organism evidence="6">
    <name type="scientific">freshwater metagenome</name>
    <dbReference type="NCBI Taxonomy" id="449393"/>
    <lineage>
        <taxon>unclassified sequences</taxon>
        <taxon>metagenomes</taxon>
        <taxon>ecological metagenomes</taxon>
    </lineage>
</organism>
<evidence type="ECO:0000256" key="2">
    <source>
        <dbReference type="ARBA" id="ARBA00022730"/>
    </source>
</evidence>
<evidence type="ECO:0000256" key="4">
    <source>
        <dbReference type="ARBA" id="ARBA00022980"/>
    </source>
</evidence>
<accession>A0A6J6XRQ2</accession>
<dbReference type="GO" id="GO:0015934">
    <property type="term" value="C:large ribosomal subunit"/>
    <property type="evidence" value="ECO:0007669"/>
    <property type="project" value="InterPro"/>
</dbReference>
<proteinExistence type="inferred from homology"/>
<dbReference type="GO" id="GO:0019843">
    <property type="term" value="F:rRNA binding"/>
    <property type="evidence" value="ECO:0007669"/>
    <property type="project" value="UniProtKB-KW"/>
</dbReference>
<dbReference type="PANTHER" id="PTHR36427">
    <property type="entry name" value="54S RIBOSOMAL PROTEIN L1, MITOCHONDRIAL"/>
    <property type="match status" value="1"/>
</dbReference>
<dbReference type="CDD" id="cd00403">
    <property type="entry name" value="Ribosomal_L1"/>
    <property type="match status" value="1"/>
</dbReference>
<keyword evidence="4" id="KW-0689">Ribosomal protein</keyword>
<dbReference type="NCBIfam" id="TIGR01169">
    <property type="entry name" value="rplA_bact"/>
    <property type="match status" value="1"/>
</dbReference>
<dbReference type="Pfam" id="PF00687">
    <property type="entry name" value="Ribosomal_L1"/>
    <property type="match status" value="1"/>
</dbReference>
<reference evidence="6" key="1">
    <citation type="submission" date="2020-05" db="EMBL/GenBank/DDBJ databases">
        <authorList>
            <person name="Chiriac C."/>
            <person name="Salcher M."/>
            <person name="Ghai R."/>
            <person name="Kavagutti S V."/>
        </authorList>
    </citation>
    <scope>NUCLEOTIDE SEQUENCE</scope>
</reference>
<dbReference type="InterPro" id="IPR028364">
    <property type="entry name" value="Ribosomal_uL1/biogenesis"/>
</dbReference>
<dbReference type="PROSITE" id="PS01199">
    <property type="entry name" value="RIBOSOMAL_L1"/>
    <property type="match status" value="1"/>
</dbReference>
<dbReference type="HAMAP" id="MF_01318_B">
    <property type="entry name" value="Ribosomal_uL1_B"/>
    <property type="match status" value="1"/>
</dbReference>
<evidence type="ECO:0000256" key="3">
    <source>
        <dbReference type="ARBA" id="ARBA00022884"/>
    </source>
</evidence>
<sequence>MPLGKKYKAAVASYDVEMMFPSSEAIAKAKSLATAKFDETIELAVRLGLDPRKADQAVRGTVALPSGTGKTVRVAVFAAGEAAQAARDAGADIVGTDDLAAAIEAGKMDFDIAISTPDLMPMVGKLGRALGPRGLMPNPKTGTVTLDVARAVTEFKGGKVEYRTDKYGNVQVPIGKASFELSALEANFSAVLDELQRARPASAKGRYIKKINVSSTMGPGIKVDTSSY</sequence>
<keyword evidence="2" id="KW-0699">rRNA-binding</keyword>
<dbReference type="EMBL" id="CAFAAG010000103">
    <property type="protein sequence ID" value="CAB4798825.1"/>
    <property type="molecule type" value="Genomic_DNA"/>
</dbReference>
<name>A0A6J6XRQ2_9ZZZZ</name>
<keyword evidence="3" id="KW-0694">RNA-binding</keyword>
<dbReference type="SUPFAM" id="SSF56808">
    <property type="entry name" value="Ribosomal protein L1"/>
    <property type="match status" value="1"/>
</dbReference>
<dbReference type="InterPro" id="IPR023674">
    <property type="entry name" value="Ribosomal_uL1-like"/>
</dbReference>
<dbReference type="AlphaFoldDB" id="A0A6J6XRQ2"/>
<dbReference type="Gene3D" id="3.30.190.20">
    <property type="match status" value="1"/>
</dbReference>
<dbReference type="FunFam" id="3.40.50.790:FF:000001">
    <property type="entry name" value="50S ribosomal protein L1"/>
    <property type="match status" value="1"/>
</dbReference>
<dbReference type="InterPro" id="IPR002143">
    <property type="entry name" value="Ribosomal_uL1"/>
</dbReference>
<dbReference type="PIRSF" id="PIRSF002155">
    <property type="entry name" value="Ribosomal_L1"/>
    <property type="match status" value="1"/>
</dbReference>
<gene>
    <name evidence="6" type="ORF">UFOPK2975_01137</name>
</gene>
<evidence type="ECO:0000256" key="1">
    <source>
        <dbReference type="ARBA" id="ARBA00010531"/>
    </source>
</evidence>
<dbReference type="Gene3D" id="3.40.50.790">
    <property type="match status" value="1"/>
</dbReference>